<accession>A0A816M013</accession>
<dbReference type="Proteomes" id="UP001295469">
    <property type="component" value="Chromosome C07"/>
</dbReference>
<evidence type="ECO:0000313" key="1">
    <source>
        <dbReference type="EMBL" id="CAF1968913.1"/>
    </source>
</evidence>
<protein>
    <submittedName>
        <fullName evidence="1">(rape) hypothetical protein</fullName>
    </submittedName>
</protein>
<dbReference type="AlphaFoldDB" id="A0A816M013"/>
<dbReference type="EMBL" id="HG994371">
    <property type="protein sequence ID" value="CAF1968913.1"/>
    <property type="molecule type" value="Genomic_DNA"/>
</dbReference>
<reference evidence="1" key="1">
    <citation type="submission" date="2021-01" db="EMBL/GenBank/DDBJ databases">
        <authorList>
            <consortium name="Genoscope - CEA"/>
            <person name="William W."/>
        </authorList>
    </citation>
    <scope>NUCLEOTIDE SEQUENCE</scope>
</reference>
<gene>
    <name evidence="1" type="ORF">DARMORV10_C07P15500.1</name>
</gene>
<proteinExistence type="predicted"/>
<organism evidence="1">
    <name type="scientific">Brassica napus</name>
    <name type="common">Rape</name>
    <dbReference type="NCBI Taxonomy" id="3708"/>
    <lineage>
        <taxon>Eukaryota</taxon>
        <taxon>Viridiplantae</taxon>
        <taxon>Streptophyta</taxon>
        <taxon>Embryophyta</taxon>
        <taxon>Tracheophyta</taxon>
        <taxon>Spermatophyta</taxon>
        <taxon>Magnoliopsida</taxon>
        <taxon>eudicotyledons</taxon>
        <taxon>Gunneridae</taxon>
        <taxon>Pentapetalae</taxon>
        <taxon>rosids</taxon>
        <taxon>malvids</taxon>
        <taxon>Brassicales</taxon>
        <taxon>Brassicaceae</taxon>
        <taxon>Brassiceae</taxon>
        <taxon>Brassica</taxon>
    </lineage>
</organism>
<name>A0A816M013_BRANA</name>
<feature type="non-terminal residue" evidence="1">
    <location>
        <position position="1"/>
    </location>
</feature>
<sequence>VQQLSDDDQNPKYTIAYVSNPVSSHPQRHSSIPNFYKLARFYKQRNLFSVALILI</sequence>